<comment type="caution">
    <text evidence="3">The sequence shown here is derived from an EMBL/GenBank/DDBJ whole genome shotgun (WGS) entry which is preliminary data.</text>
</comment>
<dbReference type="SUPFAM" id="SSF53474">
    <property type="entry name" value="alpha/beta-Hydrolases"/>
    <property type="match status" value="1"/>
</dbReference>
<sequence>MGQGSTSSTIGRICIRSAALLQVLRLTANVFSHIPPVQLERRLALNRWVVMSIGIAGASSTTSLWVVAIETLHLIARFCAAQSNSISHPYNSHSISVLSRLSRRYTQLDSLFYAVQAAVFAVCIARIHKRARFEIRAFSAAVARFYPSAVSRVVPSPTLSSRPSLQAHFQAIIGWFATPWWNVEHIKDITYATPEEILASGGPKIIPRLQLDILRKKNSHHNRPILIYIHGGAWLFGDKRLRTLPICHYFASTENWVVLNINYRMAPAFRLEDMLVDIKRAIRWARSNNHVHGGDSRFIAISGGSAGGHLCSLAALTANWPQFQPGFEDTDTTVQACLPWYPAVGHVYASAAWKRWFLEAIVQMKPRESLVRYDMGTDEWCDPMAVIHRMSTQERIARVPPFFVIEGTFDNIVEPRLVRAFVSELCKETKLPVGYLEVPGAHHAFDLSFSPKLIYALWAAGNAMETLYNTWLALNGSNQTILGTATFPNSAQTEEQIVVTD</sequence>
<dbReference type="Gene3D" id="3.40.50.1820">
    <property type="entry name" value="alpha/beta hydrolase"/>
    <property type="match status" value="1"/>
</dbReference>
<dbReference type="Pfam" id="PF20434">
    <property type="entry name" value="BD-FAE"/>
    <property type="match status" value="1"/>
</dbReference>
<dbReference type="PANTHER" id="PTHR48081:SF33">
    <property type="entry name" value="KYNURENINE FORMAMIDASE"/>
    <property type="match status" value="1"/>
</dbReference>
<dbReference type="AlphaFoldDB" id="A0AAD5T282"/>
<evidence type="ECO:0000313" key="3">
    <source>
        <dbReference type="EMBL" id="KAJ3122609.1"/>
    </source>
</evidence>
<protein>
    <submittedName>
        <fullName evidence="3">TLE member 5</fullName>
    </submittedName>
</protein>
<evidence type="ECO:0000313" key="4">
    <source>
        <dbReference type="Proteomes" id="UP001211907"/>
    </source>
</evidence>
<dbReference type="InterPro" id="IPR029058">
    <property type="entry name" value="AB_hydrolase_fold"/>
</dbReference>
<gene>
    <name evidence="3" type="primary">AES2</name>
    <name evidence="3" type="ORF">HK100_011907</name>
</gene>
<dbReference type="InterPro" id="IPR049492">
    <property type="entry name" value="BD-FAE-like_dom"/>
</dbReference>
<reference evidence="3" key="1">
    <citation type="submission" date="2020-05" db="EMBL/GenBank/DDBJ databases">
        <title>Phylogenomic resolution of chytrid fungi.</title>
        <authorList>
            <person name="Stajich J.E."/>
            <person name="Amses K."/>
            <person name="Simmons R."/>
            <person name="Seto K."/>
            <person name="Myers J."/>
            <person name="Bonds A."/>
            <person name="Quandt C.A."/>
            <person name="Barry K."/>
            <person name="Liu P."/>
            <person name="Grigoriev I."/>
            <person name="Longcore J.E."/>
            <person name="James T.Y."/>
        </authorList>
    </citation>
    <scope>NUCLEOTIDE SEQUENCE</scope>
    <source>
        <strain evidence="3">JEL0513</strain>
    </source>
</reference>
<evidence type="ECO:0000259" key="2">
    <source>
        <dbReference type="Pfam" id="PF20434"/>
    </source>
</evidence>
<dbReference type="GO" id="GO:0016787">
    <property type="term" value="F:hydrolase activity"/>
    <property type="evidence" value="ECO:0007669"/>
    <property type="project" value="UniProtKB-KW"/>
</dbReference>
<dbReference type="Proteomes" id="UP001211907">
    <property type="component" value="Unassembled WGS sequence"/>
</dbReference>
<keyword evidence="4" id="KW-1185">Reference proteome</keyword>
<dbReference type="EMBL" id="JADGJH010000795">
    <property type="protein sequence ID" value="KAJ3122609.1"/>
    <property type="molecule type" value="Genomic_DNA"/>
</dbReference>
<dbReference type="InterPro" id="IPR050300">
    <property type="entry name" value="GDXG_lipolytic_enzyme"/>
</dbReference>
<accession>A0AAD5T282</accession>
<keyword evidence="1" id="KW-0378">Hydrolase</keyword>
<feature type="domain" description="BD-FAE-like" evidence="2">
    <location>
        <begin position="211"/>
        <end position="423"/>
    </location>
</feature>
<organism evidence="3 4">
    <name type="scientific">Physocladia obscura</name>
    <dbReference type="NCBI Taxonomy" id="109957"/>
    <lineage>
        <taxon>Eukaryota</taxon>
        <taxon>Fungi</taxon>
        <taxon>Fungi incertae sedis</taxon>
        <taxon>Chytridiomycota</taxon>
        <taxon>Chytridiomycota incertae sedis</taxon>
        <taxon>Chytridiomycetes</taxon>
        <taxon>Chytridiales</taxon>
        <taxon>Chytriomycetaceae</taxon>
        <taxon>Physocladia</taxon>
    </lineage>
</organism>
<name>A0AAD5T282_9FUNG</name>
<proteinExistence type="predicted"/>
<dbReference type="PANTHER" id="PTHR48081">
    <property type="entry name" value="AB HYDROLASE SUPERFAMILY PROTEIN C4A8.06C"/>
    <property type="match status" value="1"/>
</dbReference>
<evidence type="ECO:0000256" key="1">
    <source>
        <dbReference type="ARBA" id="ARBA00022801"/>
    </source>
</evidence>